<dbReference type="OrthoDB" id="7872013at2"/>
<evidence type="ECO:0000256" key="3">
    <source>
        <dbReference type="ARBA" id="ARBA00022989"/>
    </source>
</evidence>
<evidence type="ECO:0000256" key="5">
    <source>
        <dbReference type="SAM" id="Phobius"/>
    </source>
</evidence>
<evidence type="ECO:0000256" key="4">
    <source>
        <dbReference type="ARBA" id="ARBA00023136"/>
    </source>
</evidence>
<reference evidence="7 8" key="1">
    <citation type="submission" date="2014-03" db="EMBL/GenBank/DDBJ databases">
        <title>Draft Genome Sequence of Actibacterium mucosum KCTC 23349, a Marine Alphaproteobacterium with Complex Ionic Requirements Isolated from Mediterranean Seawater at Malvarrosa Beach, Valencia, Spain.</title>
        <authorList>
            <person name="Arahal D.R."/>
            <person name="Shao Z."/>
            <person name="Lai Q."/>
            <person name="Pujalte M.J."/>
        </authorList>
    </citation>
    <scope>NUCLEOTIDE SEQUENCE [LARGE SCALE GENOMIC DNA]</scope>
    <source>
        <strain evidence="7 8">KCTC 23349</strain>
    </source>
</reference>
<evidence type="ECO:0000256" key="2">
    <source>
        <dbReference type="ARBA" id="ARBA00022692"/>
    </source>
</evidence>
<gene>
    <name evidence="7" type="ORF">ACMU_11775</name>
</gene>
<dbReference type="Proteomes" id="UP000026249">
    <property type="component" value="Unassembled WGS sequence"/>
</dbReference>
<organism evidence="7 8">
    <name type="scientific">Actibacterium mucosum KCTC 23349</name>
    <dbReference type="NCBI Taxonomy" id="1454373"/>
    <lineage>
        <taxon>Bacteria</taxon>
        <taxon>Pseudomonadati</taxon>
        <taxon>Pseudomonadota</taxon>
        <taxon>Alphaproteobacteria</taxon>
        <taxon>Rhodobacterales</taxon>
        <taxon>Roseobacteraceae</taxon>
        <taxon>Actibacterium</taxon>
    </lineage>
</organism>
<proteinExistence type="predicted"/>
<dbReference type="AlphaFoldDB" id="A0A037ZIJ2"/>
<comment type="caution">
    <text evidence="7">The sequence shown here is derived from an EMBL/GenBank/DDBJ whole genome shotgun (WGS) entry which is preliminary data.</text>
</comment>
<feature type="transmembrane region" description="Helical" evidence="5">
    <location>
        <begin position="104"/>
        <end position="128"/>
    </location>
</feature>
<sequence length="198" mass="20726">MNEWIELGRETLTKPRQAARKVLALGIPDQVWWMALALSAIISSAMVSGQVMLSGLSQDQVNALPMFGGPLRAAIVVFIVAAITVWCMAKLGRIFGGTGDVSGALALSGWLQVVMTVLSVGLTVIGLALPVVEALATILLLLVSVWIFVVFVAELHGFQHIALVFLGVMGAGFLVGSLLSVLAVATGLIAVPEVPQNV</sequence>
<feature type="domain" description="Yip1" evidence="6">
    <location>
        <begin position="10"/>
        <end position="179"/>
    </location>
</feature>
<feature type="transmembrane region" description="Helical" evidence="5">
    <location>
        <begin position="134"/>
        <end position="155"/>
    </location>
</feature>
<dbReference type="GO" id="GO:0016020">
    <property type="term" value="C:membrane"/>
    <property type="evidence" value="ECO:0007669"/>
    <property type="project" value="UniProtKB-SubCell"/>
</dbReference>
<dbReference type="InterPro" id="IPR006977">
    <property type="entry name" value="Yip1_dom"/>
</dbReference>
<dbReference type="EMBL" id="JFKE01000004">
    <property type="protein sequence ID" value="KAJ55367.1"/>
    <property type="molecule type" value="Genomic_DNA"/>
</dbReference>
<dbReference type="RefSeq" id="WP_035259113.1">
    <property type="nucleotide sequence ID" value="NZ_JFKE01000004.1"/>
</dbReference>
<keyword evidence="3 5" id="KW-1133">Transmembrane helix</keyword>
<keyword evidence="4 5" id="KW-0472">Membrane</keyword>
<evidence type="ECO:0000313" key="8">
    <source>
        <dbReference type="Proteomes" id="UP000026249"/>
    </source>
</evidence>
<evidence type="ECO:0000256" key="1">
    <source>
        <dbReference type="ARBA" id="ARBA00004141"/>
    </source>
</evidence>
<dbReference type="STRING" id="1454373.ACMU_11775"/>
<protein>
    <recommendedName>
        <fullName evidence="6">Yip1 domain-containing protein</fullName>
    </recommendedName>
</protein>
<feature type="transmembrane region" description="Helical" evidence="5">
    <location>
        <begin position="31"/>
        <end position="53"/>
    </location>
</feature>
<dbReference type="Pfam" id="PF04893">
    <property type="entry name" value="Yip1"/>
    <property type="match status" value="1"/>
</dbReference>
<accession>A0A037ZIJ2</accession>
<evidence type="ECO:0000259" key="6">
    <source>
        <dbReference type="Pfam" id="PF04893"/>
    </source>
</evidence>
<name>A0A037ZIJ2_9RHOB</name>
<feature type="transmembrane region" description="Helical" evidence="5">
    <location>
        <begin position="73"/>
        <end position="92"/>
    </location>
</feature>
<evidence type="ECO:0000313" key="7">
    <source>
        <dbReference type="EMBL" id="KAJ55367.1"/>
    </source>
</evidence>
<feature type="transmembrane region" description="Helical" evidence="5">
    <location>
        <begin position="162"/>
        <end position="191"/>
    </location>
</feature>
<keyword evidence="8" id="KW-1185">Reference proteome</keyword>
<keyword evidence="2 5" id="KW-0812">Transmembrane</keyword>
<comment type="subcellular location">
    <subcellularLocation>
        <location evidence="1">Membrane</location>
        <topology evidence="1">Multi-pass membrane protein</topology>
    </subcellularLocation>
</comment>